<evidence type="ECO:0000313" key="1">
    <source>
        <dbReference type="EMBL" id="MBS4214883.1"/>
    </source>
</evidence>
<gene>
    <name evidence="1" type="ORF">KHA99_20765</name>
</gene>
<comment type="caution">
    <text evidence="1">The sequence shown here is derived from an EMBL/GenBank/DDBJ whole genome shotgun (WGS) entry which is preliminary data.</text>
</comment>
<evidence type="ECO:0000313" key="2">
    <source>
        <dbReference type="Proteomes" id="UP000679749"/>
    </source>
</evidence>
<dbReference type="EMBL" id="JAGYPF010000004">
    <property type="protein sequence ID" value="MBS4214883.1"/>
    <property type="molecule type" value="Genomic_DNA"/>
</dbReference>
<sequence>MTSIKYGSLKINEIKDSSGLLVGTNIIKGRKNEVVTNEGFGTIKGNNKVKSNAGLIEKHS</sequence>
<accession>A0A942U964</accession>
<dbReference type="Proteomes" id="UP000679749">
    <property type="component" value="Unassembled WGS sequence"/>
</dbReference>
<proteinExistence type="predicted"/>
<keyword evidence="2" id="KW-1185">Reference proteome</keyword>
<reference evidence="1" key="1">
    <citation type="submission" date="2021-05" db="EMBL/GenBank/DDBJ databases">
        <title>Novel Bacillus species.</title>
        <authorList>
            <person name="Liu G."/>
        </authorList>
    </citation>
    <scope>NUCLEOTIDE SEQUENCE</scope>
    <source>
        <strain evidence="1">FJAT-49825</strain>
    </source>
</reference>
<organism evidence="1 2">
    <name type="scientific">Neobacillus rhizophilus</name>
    <dbReference type="NCBI Taxonomy" id="2833579"/>
    <lineage>
        <taxon>Bacteria</taxon>
        <taxon>Bacillati</taxon>
        <taxon>Bacillota</taxon>
        <taxon>Bacilli</taxon>
        <taxon>Bacillales</taxon>
        <taxon>Bacillaceae</taxon>
        <taxon>Neobacillus</taxon>
    </lineage>
</organism>
<dbReference type="RefSeq" id="WP_213119386.1">
    <property type="nucleotide sequence ID" value="NZ_JAGYPF010000004.1"/>
</dbReference>
<name>A0A942U964_9BACI</name>
<protein>
    <submittedName>
        <fullName evidence="1">Uncharacterized protein</fullName>
    </submittedName>
</protein>
<dbReference type="AlphaFoldDB" id="A0A942U964"/>